<dbReference type="AlphaFoldDB" id="A0AAE1TG50"/>
<sequence>MSMNGKRATANKLEIEGIQQQRPVGPSSAGILTFRNAVIGISAEFWYSGPCLFFDSVVLDLNTQFVDVVINTYLFVSLSSIDQCLVLEISQHGSSWQTEITDKLQPILNNQNPQSDLIIVECLCKILRTSMKSLF</sequence>
<gene>
    <name evidence="1" type="ORF">QN277_013776</name>
</gene>
<dbReference type="Proteomes" id="UP001293593">
    <property type="component" value="Unassembled WGS sequence"/>
</dbReference>
<evidence type="ECO:0000313" key="1">
    <source>
        <dbReference type="EMBL" id="KAK4282394.1"/>
    </source>
</evidence>
<evidence type="ECO:0000313" key="2">
    <source>
        <dbReference type="Proteomes" id="UP001293593"/>
    </source>
</evidence>
<keyword evidence="2" id="KW-1185">Reference proteome</keyword>
<dbReference type="EMBL" id="JAWXYG010000002">
    <property type="protein sequence ID" value="KAK4282394.1"/>
    <property type="molecule type" value="Genomic_DNA"/>
</dbReference>
<name>A0AAE1TG50_9FABA</name>
<reference evidence="1" key="1">
    <citation type="submission" date="2023-10" db="EMBL/GenBank/DDBJ databases">
        <title>Chromosome-level genome of the transformable northern wattle, Acacia crassicarpa.</title>
        <authorList>
            <person name="Massaro I."/>
            <person name="Sinha N.R."/>
            <person name="Poethig S."/>
            <person name="Leichty A.R."/>
        </authorList>
    </citation>
    <scope>NUCLEOTIDE SEQUENCE</scope>
    <source>
        <strain evidence="1">Acra3RX</strain>
        <tissue evidence="1">Leaf</tissue>
    </source>
</reference>
<protein>
    <submittedName>
        <fullName evidence="1">Uncharacterized protein</fullName>
    </submittedName>
</protein>
<organism evidence="1 2">
    <name type="scientific">Acacia crassicarpa</name>
    <name type="common">northern wattle</name>
    <dbReference type="NCBI Taxonomy" id="499986"/>
    <lineage>
        <taxon>Eukaryota</taxon>
        <taxon>Viridiplantae</taxon>
        <taxon>Streptophyta</taxon>
        <taxon>Embryophyta</taxon>
        <taxon>Tracheophyta</taxon>
        <taxon>Spermatophyta</taxon>
        <taxon>Magnoliopsida</taxon>
        <taxon>eudicotyledons</taxon>
        <taxon>Gunneridae</taxon>
        <taxon>Pentapetalae</taxon>
        <taxon>rosids</taxon>
        <taxon>fabids</taxon>
        <taxon>Fabales</taxon>
        <taxon>Fabaceae</taxon>
        <taxon>Caesalpinioideae</taxon>
        <taxon>mimosoid clade</taxon>
        <taxon>Acacieae</taxon>
        <taxon>Acacia</taxon>
    </lineage>
</organism>
<accession>A0AAE1TG50</accession>
<proteinExistence type="predicted"/>
<comment type="caution">
    <text evidence="1">The sequence shown here is derived from an EMBL/GenBank/DDBJ whole genome shotgun (WGS) entry which is preliminary data.</text>
</comment>